<evidence type="ECO:0000256" key="10">
    <source>
        <dbReference type="HAMAP-Rule" id="MF_01031"/>
    </source>
</evidence>
<dbReference type="NCBIfam" id="NF002458">
    <property type="entry name" value="PRK01641.1"/>
    <property type="match status" value="1"/>
</dbReference>
<dbReference type="SUPFAM" id="SSF52016">
    <property type="entry name" value="LeuD/IlvD-like"/>
    <property type="match status" value="1"/>
</dbReference>
<dbReference type="UniPathway" id="UPA00048">
    <property type="reaction ID" value="UER00071"/>
</dbReference>
<keyword evidence="13" id="KW-1185">Reference proteome</keyword>
<dbReference type="AlphaFoldDB" id="A0A1E8FBS6"/>
<evidence type="ECO:0000256" key="3">
    <source>
        <dbReference type="ARBA" id="ARBA00004729"/>
    </source>
</evidence>
<gene>
    <name evidence="10" type="primary">leuD</name>
    <name evidence="12" type="ORF">BFC17_03670</name>
</gene>
<dbReference type="Gene3D" id="3.20.19.10">
    <property type="entry name" value="Aconitase, domain 4"/>
    <property type="match status" value="1"/>
</dbReference>
<dbReference type="InterPro" id="IPR015928">
    <property type="entry name" value="Aconitase/3IPM_dehydase_swvl"/>
</dbReference>
<comment type="caution">
    <text evidence="12">The sequence shown here is derived from an EMBL/GenBank/DDBJ whole genome shotgun (WGS) entry which is preliminary data.</text>
</comment>
<feature type="domain" description="Aconitase A/isopropylmalate dehydratase small subunit swivel" evidence="11">
    <location>
        <begin position="1"/>
        <end position="132"/>
    </location>
</feature>
<dbReference type="OrthoDB" id="9777465at2"/>
<organism evidence="12 13">
    <name type="scientific">Alteromonas lipolytica</name>
    <dbReference type="NCBI Taxonomy" id="1856405"/>
    <lineage>
        <taxon>Bacteria</taxon>
        <taxon>Pseudomonadati</taxon>
        <taxon>Pseudomonadota</taxon>
        <taxon>Gammaproteobacteria</taxon>
        <taxon>Alteromonadales</taxon>
        <taxon>Alteromonadaceae</taxon>
        <taxon>Alteromonas/Salinimonas group</taxon>
        <taxon>Alteromonas</taxon>
    </lineage>
</organism>
<dbReference type="PANTHER" id="PTHR43345">
    <property type="entry name" value="3-ISOPROPYLMALATE DEHYDRATASE SMALL SUBUNIT 2-RELATED-RELATED"/>
    <property type="match status" value="1"/>
</dbReference>
<keyword evidence="7 10" id="KW-0028">Amino-acid biosynthesis</keyword>
<dbReference type="NCBIfam" id="TIGR00171">
    <property type="entry name" value="leuD"/>
    <property type="match status" value="1"/>
</dbReference>
<comment type="catalytic activity">
    <reaction evidence="1 10">
        <text>(2R,3S)-3-isopropylmalate = (2S)-2-isopropylmalate</text>
        <dbReference type="Rhea" id="RHEA:32287"/>
        <dbReference type="ChEBI" id="CHEBI:1178"/>
        <dbReference type="ChEBI" id="CHEBI:35121"/>
        <dbReference type="EC" id="4.2.1.33"/>
    </reaction>
</comment>
<dbReference type="InterPro" id="IPR050075">
    <property type="entry name" value="LeuD"/>
</dbReference>
<keyword evidence="8 10" id="KW-0456">Lyase</keyword>
<dbReference type="FunFam" id="3.20.19.10:FF:000003">
    <property type="entry name" value="3-isopropylmalate dehydratase small subunit"/>
    <property type="match status" value="1"/>
</dbReference>
<dbReference type="Pfam" id="PF00694">
    <property type="entry name" value="Aconitase_C"/>
    <property type="match status" value="1"/>
</dbReference>
<dbReference type="STRING" id="1856405.BFC17_03670"/>
<dbReference type="InterPro" id="IPR004431">
    <property type="entry name" value="3-IsopropMal_deHydase_ssu"/>
</dbReference>
<dbReference type="Proteomes" id="UP000176037">
    <property type="component" value="Unassembled WGS sequence"/>
</dbReference>
<dbReference type="RefSeq" id="WP_070177747.1">
    <property type="nucleotide sequence ID" value="NZ_BMJR01000002.1"/>
</dbReference>
<evidence type="ECO:0000313" key="13">
    <source>
        <dbReference type="Proteomes" id="UP000176037"/>
    </source>
</evidence>
<comment type="function">
    <text evidence="2 10">Catalyzes the isomerization between 2-isopropylmalate and 3-isopropylmalate, via the formation of 2-isopropylmaleate.</text>
</comment>
<keyword evidence="9 10" id="KW-0100">Branched-chain amino acid biosynthesis</keyword>
<evidence type="ECO:0000256" key="5">
    <source>
        <dbReference type="ARBA" id="ARBA00011271"/>
    </source>
</evidence>
<dbReference type="GO" id="GO:0009098">
    <property type="term" value="P:L-leucine biosynthetic process"/>
    <property type="evidence" value="ECO:0007669"/>
    <property type="project" value="UniProtKB-UniRule"/>
</dbReference>
<evidence type="ECO:0000256" key="8">
    <source>
        <dbReference type="ARBA" id="ARBA00023239"/>
    </source>
</evidence>
<comment type="subunit">
    <text evidence="5 10">Heterodimer of LeuC and LeuD.</text>
</comment>
<dbReference type="InterPro" id="IPR033940">
    <property type="entry name" value="IPMI_Swivel"/>
</dbReference>
<name>A0A1E8FBS6_9ALTE</name>
<dbReference type="EMBL" id="MJIC01000015">
    <property type="protein sequence ID" value="OFI33371.1"/>
    <property type="molecule type" value="Genomic_DNA"/>
</dbReference>
<dbReference type="GO" id="GO:0009316">
    <property type="term" value="C:3-isopropylmalate dehydratase complex"/>
    <property type="evidence" value="ECO:0007669"/>
    <property type="project" value="InterPro"/>
</dbReference>
<evidence type="ECO:0000256" key="9">
    <source>
        <dbReference type="ARBA" id="ARBA00023304"/>
    </source>
</evidence>
<accession>A0A1E8FBS6</accession>
<comment type="similarity">
    <text evidence="4 10">Belongs to the LeuD family. LeuD type 1 subfamily.</text>
</comment>
<dbReference type="PANTHER" id="PTHR43345:SF5">
    <property type="entry name" value="3-ISOPROPYLMALATE DEHYDRATASE SMALL SUBUNIT"/>
    <property type="match status" value="1"/>
</dbReference>
<evidence type="ECO:0000313" key="12">
    <source>
        <dbReference type="EMBL" id="OFI33371.1"/>
    </source>
</evidence>
<protein>
    <recommendedName>
        <fullName evidence="10">3-isopropylmalate dehydratase small subunit</fullName>
        <ecNumber evidence="10">4.2.1.33</ecNumber>
    </recommendedName>
    <alternativeName>
        <fullName evidence="10">Alpha-IPM isomerase</fullName>
        <shortName evidence="10">IPMI</shortName>
    </alternativeName>
    <alternativeName>
        <fullName evidence="10">Isopropylmalate isomerase</fullName>
    </alternativeName>
</protein>
<evidence type="ECO:0000256" key="4">
    <source>
        <dbReference type="ARBA" id="ARBA00009845"/>
    </source>
</evidence>
<comment type="pathway">
    <text evidence="3 10">Amino-acid biosynthesis; L-leucine biosynthesis; L-leucine from 3-methyl-2-oxobutanoate: step 2/4.</text>
</comment>
<dbReference type="GO" id="GO:0003861">
    <property type="term" value="F:3-isopropylmalate dehydratase activity"/>
    <property type="evidence" value="ECO:0007669"/>
    <property type="project" value="UniProtKB-UniRule"/>
</dbReference>
<sequence length="213" mass="24432">MKPFTQHTGQVYPFDRANIDTDAILPKQYLKSIRKFGYGDWLFDDLRYLDGGDVTTPVSERRKNPDFLLNHADYAASSVLLARDNFGCGSSREHAVWALRDYGFAVVLAPSFADIFYNNCFKNGLLPIALPNETIDELFAMSQSEKLFVTVDLQTQSIFTETHQWHFDIDESRRQNLLEGLDEISVTLKDADTIHAFEDKLKQAEPWVFQNIL</sequence>
<reference evidence="12 13" key="1">
    <citation type="submission" date="2016-09" db="EMBL/GenBank/DDBJ databases">
        <title>Alteromonas lipolytica, a new species isolated from sea water.</title>
        <authorList>
            <person name="Wu Y.-H."/>
            <person name="Cheng H."/>
            <person name="Xu X.-W."/>
        </authorList>
    </citation>
    <scope>NUCLEOTIDE SEQUENCE [LARGE SCALE GENOMIC DNA]</scope>
    <source>
        <strain evidence="12 13">JW12</strain>
    </source>
</reference>
<dbReference type="CDD" id="cd01577">
    <property type="entry name" value="IPMI_Swivel"/>
    <property type="match status" value="1"/>
</dbReference>
<proteinExistence type="inferred from homology"/>
<dbReference type="EC" id="4.2.1.33" evidence="10"/>
<dbReference type="InterPro" id="IPR000573">
    <property type="entry name" value="AconitaseA/IPMdHydase_ssu_swvl"/>
</dbReference>
<evidence type="ECO:0000256" key="2">
    <source>
        <dbReference type="ARBA" id="ARBA00002695"/>
    </source>
</evidence>
<keyword evidence="6 10" id="KW-0432">Leucine biosynthesis</keyword>
<evidence type="ECO:0000256" key="7">
    <source>
        <dbReference type="ARBA" id="ARBA00022605"/>
    </source>
</evidence>
<evidence type="ECO:0000259" key="11">
    <source>
        <dbReference type="Pfam" id="PF00694"/>
    </source>
</evidence>
<dbReference type="HAMAP" id="MF_01031">
    <property type="entry name" value="LeuD_type1"/>
    <property type="match status" value="1"/>
</dbReference>
<evidence type="ECO:0000256" key="6">
    <source>
        <dbReference type="ARBA" id="ARBA00022430"/>
    </source>
</evidence>
<evidence type="ECO:0000256" key="1">
    <source>
        <dbReference type="ARBA" id="ARBA00000491"/>
    </source>
</evidence>